<comment type="caution">
    <text evidence="9">The sequence shown here is derived from an EMBL/GenBank/DDBJ whole genome shotgun (WGS) entry which is preliminary data.</text>
</comment>
<evidence type="ECO:0000256" key="8">
    <source>
        <dbReference type="SAM" id="Phobius"/>
    </source>
</evidence>
<evidence type="ECO:0000256" key="1">
    <source>
        <dbReference type="ARBA" id="ARBA00004651"/>
    </source>
</evidence>
<evidence type="ECO:0000256" key="4">
    <source>
        <dbReference type="ARBA" id="ARBA00022475"/>
    </source>
</evidence>
<evidence type="ECO:0000256" key="2">
    <source>
        <dbReference type="ARBA" id="ARBA00007935"/>
    </source>
</evidence>
<evidence type="ECO:0000256" key="5">
    <source>
        <dbReference type="ARBA" id="ARBA00022692"/>
    </source>
</evidence>
<evidence type="ECO:0000256" key="3">
    <source>
        <dbReference type="ARBA" id="ARBA00022448"/>
    </source>
</evidence>
<dbReference type="Pfam" id="PF01032">
    <property type="entry name" value="FecCD"/>
    <property type="match status" value="1"/>
</dbReference>
<keyword evidence="6 8" id="KW-1133">Transmembrane helix</keyword>
<dbReference type="Gene3D" id="1.10.3470.10">
    <property type="entry name" value="ABC transporter involved in vitamin B12 uptake, BtuC"/>
    <property type="match status" value="1"/>
</dbReference>
<name>A0ABX5KMC7_9BURK</name>
<evidence type="ECO:0000313" key="9">
    <source>
        <dbReference type="EMBL" id="PVX81798.1"/>
    </source>
</evidence>
<dbReference type="InterPro" id="IPR037294">
    <property type="entry name" value="ABC_BtuC-like"/>
</dbReference>
<dbReference type="SUPFAM" id="SSF81345">
    <property type="entry name" value="ABC transporter involved in vitamin B12 uptake, BtuC"/>
    <property type="match status" value="1"/>
</dbReference>
<accession>A0ABX5KMC7</accession>
<organism evidence="9 10">
    <name type="scientific">Paraburkholderia unamae</name>
    <dbReference type="NCBI Taxonomy" id="219649"/>
    <lineage>
        <taxon>Bacteria</taxon>
        <taxon>Pseudomonadati</taxon>
        <taxon>Pseudomonadota</taxon>
        <taxon>Betaproteobacteria</taxon>
        <taxon>Burkholderiales</taxon>
        <taxon>Burkholderiaceae</taxon>
        <taxon>Paraburkholderia</taxon>
    </lineage>
</organism>
<keyword evidence="7 8" id="KW-0472">Membrane</keyword>
<dbReference type="EMBL" id="QEOB01000010">
    <property type="protein sequence ID" value="PVX81798.1"/>
    <property type="molecule type" value="Genomic_DNA"/>
</dbReference>
<keyword evidence="3" id="KW-0813">Transport</keyword>
<keyword evidence="10" id="KW-1185">Reference proteome</keyword>
<keyword evidence="5 8" id="KW-0812">Transmembrane</keyword>
<comment type="subcellular location">
    <subcellularLocation>
        <location evidence="1">Cell membrane</location>
        <topology evidence="1">Multi-pass membrane protein</topology>
    </subcellularLocation>
</comment>
<dbReference type="InterPro" id="IPR000522">
    <property type="entry name" value="ABC_transptr_permease_BtuC"/>
</dbReference>
<feature type="transmembrane region" description="Helical" evidence="8">
    <location>
        <begin position="39"/>
        <end position="56"/>
    </location>
</feature>
<keyword evidence="4" id="KW-1003">Cell membrane</keyword>
<protein>
    <submittedName>
        <fullName evidence="9">FecCD transport family protein</fullName>
    </submittedName>
</protein>
<evidence type="ECO:0000256" key="6">
    <source>
        <dbReference type="ARBA" id="ARBA00022989"/>
    </source>
</evidence>
<dbReference type="Proteomes" id="UP000245712">
    <property type="component" value="Unassembled WGS sequence"/>
</dbReference>
<reference evidence="9 10" key="1">
    <citation type="submission" date="2018-05" db="EMBL/GenBank/DDBJ databases">
        <title>Genomic Encyclopedia of Type Strains, Phase IV (KMG-V): Genome sequencing to study the core and pangenomes of soil and plant-associated prokaryotes.</title>
        <authorList>
            <person name="Whitman W."/>
        </authorList>
    </citation>
    <scope>NUCLEOTIDE SEQUENCE [LARGE SCALE GENOMIC DNA]</scope>
    <source>
        <strain evidence="9 10">SCZa-39</strain>
    </source>
</reference>
<evidence type="ECO:0000256" key="7">
    <source>
        <dbReference type="ARBA" id="ARBA00023136"/>
    </source>
</evidence>
<proteinExistence type="inferred from homology"/>
<evidence type="ECO:0000313" key="10">
    <source>
        <dbReference type="Proteomes" id="UP000245712"/>
    </source>
</evidence>
<gene>
    <name evidence="9" type="ORF">C7402_110202</name>
</gene>
<sequence>MGVQRAAAELLASALFGALLMVLSDWLSRNVMFPQQMPAGLLAMIAGGLYLMLSLAR</sequence>
<comment type="similarity">
    <text evidence="2">Belongs to the binding-protein-dependent transport system permease family. FecCD subfamily.</text>
</comment>
<feature type="transmembrane region" description="Helical" evidence="8">
    <location>
        <begin position="6"/>
        <end position="27"/>
    </location>
</feature>